<gene>
    <name evidence="11" type="ORF">NCLIV_008630</name>
</gene>
<dbReference type="GO" id="GO:0052861">
    <property type="term" value="F:endo-1,3(4)-beta-glucanase activity"/>
    <property type="evidence" value="ECO:0007669"/>
    <property type="project" value="InterPro"/>
</dbReference>
<reference evidence="12" key="1">
    <citation type="journal article" date="2012" name="PLoS Pathog.">
        <title>Comparative genomics of the apicomplexan parasites Toxoplasma gondii and Neospora caninum: Coccidia differing in host range and transmission strategy.</title>
        <authorList>
            <person name="Reid A.J."/>
            <person name="Vermont S.J."/>
            <person name="Cotton J.A."/>
            <person name="Harris D."/>
            <person name="Hill-Cawthorne G.A."/>
            <person name="Konen-Waisman S."/>
            <person name="Latham S.M."/>
            <person name="Mourier T."/>
            <person name="Norton R."/>
            <person name="Quail M.A."/>
            <person name="Sanders M."/>
            <person name="Shanmugam D."/>
            <person name="Sohal A."/>
            <person name="Wasmuth J.D."/>
            <person name="Brunk B."/>
            <person name="Grigg M.E."/>
            <person name="Howard J.C."/>
            <person name="Parkinson J."/>
            <person name="Roos D.S."/>
            <person name="Trees A.J."/>
            <person name="Berriman M."/>
            <person name="Pain A."/>
            <person name="Wastling J.M."/>
        </authorList>
    </citation>
    <scope>NUCLEOTIDE SEQUENCE [LARGE SCALE GENOMIC DNA]</scope>
    <source>
        <strain evidence="12">Liverpool</strain>
    </source>
</reference>
<evidence type="ECO:0000259" key="10">
    <source>
        <dbReference type="Pfam" id="PF17652"/>
    </source>
</evidence>
<dbReference type="GO" id="GO:0000272">
    <property type="term" value="P:polysaccharide catabolic process"/>
    <property type="evidence" value="ECO:0007669"/>
    <property type="project" value="UniProtKB-KW"/>
</dbReference>
<evidence type="ECO:0000256" key="3">
    <source>
        <dbReference type="ARBA" id="ARBA00012780"/>
    </source>
</evidence>
<dbReference type="RefSeq" id="XP_003880428.1">
    <property type="nucleotide sequence ID" value="XM_003880379.1"/>
</dbReference>
<dbReference type="PROSITE" id="PS52008">
    <property type="entry name" value="GH81"/>
    <property type="match status" value="1"/>
</dbReference>
<evidence type="ECO:0000256" key="6">
    <source>
        <dbReference type="ARBA" id="ARBA00023295"/>
    </source>
</evidence>
<sequence length="1331" mass="150238">MGSWSDPASLDVARGKQRVLALRPWQSRAAEGIDADKDGSASRLPWQGKMKMEELKEKVVNTSFFSISQAIFSRRKHLLFLFFVCLILLLHSILTNINPRLASEKLESLEELCRKRDATEGSGFSPQLWGPEYVDDTGRPKVPLPTNAWWQAFVLPPGTGDSHVINSAPYLLTVVTKPRGRTDLVGDRAGLQARGPYTIVDNSSDGGVYGYRQTNGPIGYGFFFGVRLRDFGDFVKMHYVSNYSPLSVTKAWDIEQFGEGADEVVDPTEISVSVSSHALDKESHYSLQQTIWLNRHDWPVQMLSFGDGFLRKKNALQKIVNLSGLPTDGSLACSSLLRSAVFTDALELHLSDGTIWLLVLDHQIQMTCESSTKHDRLMSSKRLERPVIVRLALASVCGHSHVWGEGEASAMIGVDKTCPHQDTDRKSSYRWKLMSLVNKVPGRRLDEVADYINRRRQLELLREDERWGGFELQTVSWKPETMIPALRNMTVPINTVVIPEGFFRGDGTGITGDLYYWLSVHFLSVQGGTIVLVGGMNGEGKTKALLRDLFNIDIEPAGFFSYDDAESVPHQTHDIYDTPPYEEDEGIDEVLLPENMPRELRRPMALKEDPISGSEKEGPSDNKVEAIWTPWHGWPFAPYCRPGERILSLSLAGQWAYFLRLAGVLHRQSCGLGWTGATMFCYRMKIGPFCSQEVSDTLYVWVLQETQAFINEMSTTILDEDSLVDADRLRRFLRGTKVEETLNVGQPSEETIDEEMETARDGLLRHALIYPVEGDFLLRTSPVDEQIHVQHAKLTYKFLSFPLPHYESHSLYPPNVFFHTQETGGVEPLWDPDRLIVYMHDLHQVIMGEGAATSCLVTNHGTPAYLLVNLVESDLGELLKRNETGDYENVLERMHPKWQNILRWAVRQDLSGPTKLDIGELEHNADDMQQWVRLMHRYASIALTANTAGVRVERERALTFLRKGLEKFLGAQFENVLLYDTTWADVMVSQLASACPALRNSEVEAGAGLYYATHAFLGYVVHMAAVVAKFDPGWLSRRLSITTQYGLRTPKIHHVVLGLIRNFATPAFLRRYQDSYVTARLQQFFVVARHKDWWFLNSYSSGVQHPDALGPHQESSSEAAFAYWAVAMYAKITGDRELEQWGRVLAATEIYAANAYIHIKEWNEIYPPAVRYLGAIGRLHENGAVFNTIEGVEPYKIFSKQIIPLTPFSLEIIDAGWVLWMTERWRSACVLNLSKCFKEFGDIGLTHMSLLTQKWTSYNAPDGIGREATIRVEIEQATQQVLHINCFQTKSFDCGVHTLSNALFFVATAHALGGASAILDMEDGNGRYRIY</sequence>
<feature type="domain" description="Glycosyl hydrolase family 81 C-terminal" evidence="10">
    <location>
        <begin position="923"/>
        <end position="1226"/>
    </location>
</feature>
<dbReference type="InterPro" id="IPR005200">
    <property type="entry name" value="Endo-beta-glucanase"/>
</dbReference>
<dbReference type="GO" id="GO:0071555">
    <property type="term" value="P:cell wall organization"/>
    <property type="evidence" value="ECO:0007669"/>
    <property type="project" value="UniProtKB-KW"/>
</dbReference>
<dbReference type="GeneID" id="13441420"/>
<dbReference type="eggNOG" id="KOG2254">
    <property type="taxonomic scope" value="Eukaryota"/>
</dbReference>
<keyword evidence="5" id="KW-0119">Carbohydrate metabolism</keyword>
<dbReference type="EMBL" id="FR823383">
    <property type="protein sequence ID" value="CBZ50394.1"/>
    <property type="molecule type" value="Genomic_DNA"/>
</dbReference>
<evidence type="ECO:0000256" key="9">
    <source>
        <dbReference type="SAM" id="Phobius"/>
    </source>
</evidence>
<keyword evidence="8" id="KW-0624">Polysaccharide degradation</keyword>
<keyword evidence="9" id="KW-0812">Transmembrane</keyword>
<dbReference type="VEuPathDB" id="ToxoDB:NCLIV_008630"/>
<keyword evidence="9" id="KW-0472">Membrane</keyword>
<dbReference type="GO" id="GO:0042973">
    <property type="term" value="F:glucan endo-1,3-beta-D-glucosidase activity"/>
    <property type="evidence" value="ECO:0007669"/>
    <property type="project" value="UniProtKB-EC"/>
</dbReference>
<comment type="catalytic activity">
    <reaction evidence="1">
        <text>Hydrolysis of (1-&gt;3)-beta-D-glucosidic linkages in (1-&gt;3)-beta-D-glucans.</text>
        <dbReference type="EC" id="3.2.1.39"/>
    </reaction>
</comment>
<dbReference type="Proteomes" id="UP000007494">
    <property type="component" value="Chromosome III"/>
</dbReference>
<protein>
    <recommendedName>
        <fullName evidence="3">glucan endo-1,3-beta-D-glucosidase</fullName>
        <ecNumber evidence="3">3.2.1.39</ecNumber>
    </recommendedName>
</protein>
<keyword evidence="12" id="KW-1185">Reference proteome</keyword>
<keyword evidence="9" id="KW-1133">Transmembrane helix</keyword>
<dbReference type="PANTHER" id="PTHR31983:SF0">
    <property type="entry name" value="GLUCAN ENDO-1,3-BETA-D-GLUCOSIDASE 2"/>
    <property type="match status" value="1"/>
</dbReference>
<proteinExistence type="inferred from homology"/>
<dbReference type="InterPro" id="IPR040720">
    <property type="entry name" value="GH81_C"/>
</dbReference>
<dbReference type="PANTHER" id="PTHR31983">
    <property type="entry name" value="ENDO-1,3(4)-BETA-GLUCANASE 1"/>
    <property type="match status" value="1"/>
</dbReference>
<evidence type="ECO:0000256" key="1">
    <source>
        <dbReference type="ARBA" id="ARBA00000382"/>
    </source>
</evidence>
<feature type="transmembrane region" description="Helical" evidence="9">
    <location>
        <begin position="78"/>
        <end position="97"/>
    </location>
</feature>
<evidence type="ECO:0000256" key="4">
    <source>
        <dbReference type="ARBA" id="ARBA00022801"/>
    </source>
</evidence>
<dbReference type="Pfam" id="PF17652">
    <property type="entry name" value="Glyco_hydro81C"/>
    <property type="match status" value="1"/>
</dbReference>
<dbReference type="OrthoDB" id="328639at2759"/>
<keyword evidence="4" id="KW-0378">Hydrolase</keyword>
<evidence type="ECO:0000256" key="2">
    <source>
        <dbReference type="ARBA" id="ARBA00010730"/>
    </source>
</evidence>
<dbReference type="EC" id="3.2.1.39" evidence="3"/>
<keyword evidence="6" id="KW-0326">Glycosidase</keyword>
<evidence type="ECO:0000313" key="12">
    <source>
        <dbReference type="Proteomes" id="UP000007494"/>
    </source>
</evidence>
<name>F0V9G9_NEOCL</name>
<comment type="similarity">
    <text evidence="2">Belongs to the glycosyl hydrolase 81 family.</text>
</comment>
<keyword evidence="7" id="KW-0961">Cell wall biogenesis/degradation</keyword>
<organism evidence="11 12">
    <name type="scientific">Neospora caninum (strain Liverpool)</name>
    <dbReference type="NCBI Taxonomy" id="572307"/>
    <lineage>
        <taxon>Eukaryota</taxon>
        <taxon>Sar</taxon>
        <taxon>Alveolata</taxon>
        <taxon>Apicomplexa</taxon>
        <taxon>Conoidasida</taxon>
        <taxon>Coccidia</taxon>
        <taxon>Eucoccidiorida</taxon>
        <taxon>Eimeriorina</taxon>
        <taxon>Sarcocystidae</taxon>
        <taxon>Neospora</taxon>
    </lineage>
</organism>
<accession>F0V9G9</accession>
<evidence type="ECO:0000256" key="5">
    <source>
        <dbReference type="ARBA" id="ARBA00023277"/>
    </source>
</evidence>
<evidence type="ECO:0000313" key="11">
    <source>
        <dbReference type="EMBL" id="CBZ50394.1"/>
    </source>
</evidence>
<evidence type="ECO:0000256" key="7">
    <source>
        <dbReference type="ARBA" id="ARBA00023316"/>
    </source>
</evidence>
<evidence type="ECO:0000256" key="8">
    <source>
        <dbReference type="ARBA" id="ARBA00023326"/>
    </source>
</evidence>
<dbReference type="InParanoid" id="F0V9G9"/>